<evidence type="ECO:0000313" key="4">
    <source>
        <dbReference type="EMBL" id="PKI74284.1"/>
    </source>
</evidence>
<protein>
    <recommendedName>
        <fullName evidence="2">DUF4220 domain-containing protein</fullName>
    </recommendedName>
</protein>
<dbReference type="PANTHER" id="PTHR31325">
    <property type="entry name" value="OS01G0798800 PROTEIN-RELATED"/>
    <property type="match status" value="1"/>
</dbReference>
<organism evidence="3 5">
    <name type="scientific">Punica granatum</name>
    <name type="common">Pomegranate</name>
    <dbReference type="NCBI Taxonomy" id="22663"/>
    <lineage>
        <taxon>Eukaryota</taxon>
        <taxon>Viridiplantae</taxon>
        <taxon>Streptophyta</taxon>
        <taxon>Embryophyta</taxon>
        <taxon>Tracheophyta</taxon>
        <taxon>Spermatophyta</taxon>
        <taxon>Magnoliopsida</taxon>
        <taxon>eudicotyledons</taxon>
        <taxon>Gunneridae</taxon>
        <taxon>Pentapetalae</taxon>
        <taxon>rosids</taxon>
        <taxon>malvids</taxon>
        <taxon>Myrtales</taxon>
        <taxon>Lythraceae</taxon>
        <taxon>Punica</taxon>
    </lineage>
</organism>
<feature type="transmembrane region" description="Helical" evidence="1">
    <location>
        <begin position="33"/>
        <end position="51"/>
    </location>
</feature>
<dbReference type="OrthoDB" id="1689146at2759"/>
<feature type="domain" description="DUF4220" evidence="2">
    <location>
        <begin position="68"/>
        <end position="378"/>
    </location>
</feature>
<dbReference type="Proteomes" id="UP000197138">
    <property type="component" value="Unassembled WGS sequence"/>
</dbReference>
<dbReference type="AlphaFoldDB" id="A0A218VRA6"/>
<dbReference type="Pfam" id="PF04578">
    <property type="entry name" value="DUF594"/>
    <property type="match status" value="1"/>
</dbReference>
<evidence type="ECO:0000313" key="5">
    <source>
        <dbReference type="Proteomes" id="UP000197138"/>
    </source>
</evidence>
<keyword evidence="6" id="KW-1185">Reference proteome</keyword>
<dbReference type="Proteomes" id="UP000233551">
    <property type="component" value="Unassembled WGS sequence"/>
</dbReference>
<dbReference type="InterPro" id="IPR025315">
    <property type="entry name" value="DUF4220"/>
</dbReference>
<feature type="transmembrane region" description="Helical" evidence="1">
    <location>
        <begin position="63"/>
        <end position="82"/>
    </location>
</feature>
<evidence type="ECO:0000256" key="1">
    <source>
        <dbReference type="SAM" id="Phobius"/>
    </source>
</evidence>
<evidence type="ECO:0000259" key="2">
    <source>
        <dbReference type="Pfam" id="PF13968"/>
    </source>
</evidence>
<keyword evidence="1" id="KW-1133">Transmembrane helix</keyword>
<dbReference type="EMBL" id="PGOL01000216">
    <property type="protein sequence ID" value="PKI74284.1"/>
    <property type="molecule type" value="Genomic_DNA"/>
</dbReference>
<dbReference type="EMBL" id="MTKT01017392">
    <property type="protein sequence ID" value="OWM62541.1"/>
    <property type="molecule type" value="Genomic_DNA"/>
</dbReference>
<feature type="transmembrane region" description="Helical" evidence="1">
    <location>
        <begin position="154"/>
        <end position="172"/>
    </location>
</feature>
<accession>A0A218VRA6</accession>
<dbReference type="STRING" id="22663.A0A218VRA6"/>
<sequence length="681" mass="77355">MSIAVASTLILLATRRAIEIFPENVKNLWSKWQLRVLVLLSLSLQIILIAFGSRRKCTRAISVSFLVWMAYLTADSFANLSLGNISSTLGDDSPKAETVLLAFWAPFLLLHLGGPDTITAYSTEDNQLWSRHLLGLITQVGATLYIFLTTWSGSALTFLTIPMFVAGTIKYGERTWALRSASSDNFKVPALLSPTQFGIDSISPDAKYLHEAYYLFLMFKHLFTGVILTSDEAEHSFAIINKKSATEAFTAVEIELGFMYDTLYTKGGIVYSPVGLLLRFISFVFSLCSLILFSSIVDKNSFSRIDVIITQLLLVGAISLEVYALFMAIFSDWTMLWLTRMGKPCTSFMFRSISSSRVFSFYNKRWSDNVGQLNLITYCARDNLVKFVEDEPSGYHFMLKTLWVTTWEGVSTDMKDLIFQQLMEKHRRCVESGFDLRVVKDLLSERGDYALRRRNILNELQWCTISTEFERELLLWHIATDLCYYSDLKESGNTNCEASRLLANYMFHIQVSCPLLLPKWIGNNKYIEETYAQVTGFFRSKCFKTDAAEARVLLLREYKPSLHSLQMKTSGLVILDALRLAGGLKALVNELGWSKEQLWEMVCEVWVEILIYGAGQCEWEAHAQQLRWGGELLTHVGLLMAHLGITEQFQGRKVIIKIPERMPGDLAGRSIDDPIFHEFPA</sequence>
<feature type="transmembrane region" description="Helical" evidence="1">
    <location>
        <begin position="276"/>
        <end position="296"/>
    </location>
</feature>
<feature type="transmembrane region" description="Helical" evidence="1">
    <location>
        <begin position="102"/>
        <end position="121"/>
    </location>
</feature>
<reference evidence="5" key="1">
    <citation type="journal article" date="2017" name="Plant J.">
        <title>The pomegranate (Punica granatum L.) genome and the genomics of punicalagin biosynthesis.</title>
        <authorList>
            <person name="Qin G."/>
            <person name="Xu C."/>
            <person name="Ming R."/>
            <person name="Tang H."/>
            <person name="Guyot R."/>
            <person name="Kramer E.M."/>
            <person name="Hu Y."/>
            <person name="Yi X."/>
            <person name="Qi Y."/>
            <person name="Xu X."/>
            <person name="Gao Z."/>
            <person name="Pan H."/>
            <person name="Jian J."/>
            <person name="Tian Y."/>
            <person name="Yue Z."/>
            <person name="Xu Y."/>
        </authorList>
    </citation>
    <scope>NUCLEOTIDE SEQUENCE [LARGE SCALE GENOMIC DNA]</scope>
    <source>
        <strain evidence="5">cv. Dabenzi</strain>
    </source>
</reference>
<evidence type="ECO:0000313" key="6">
    <source>
        <dbReference type="Proteomes" id="UP000233551"/>
    </source>
</evidence>
<dbReference type="GeneID" id="116201942"/>
<keyword evidence="1" id="KW-0472">Membrane</keyword>
<feature type="transmembrane region" description="Helical" evidence="1">
    <location>
        <begin position="308"/>
        <end position="330"/>
    </location>
</feature>
<dbReference type="Pfam" id="PF13968">
    <property type="entry name" value="DUF4220"/>
    <property type="match status" value="1"/>
</dbReference>
<evidence type="ECO:0000313" key="3">
    <source>
        <dbReference type="EMBL" id="OWM62541.1"/>
    </source>
</evidence>
<proteinExistence type="predicted"/>
<gene>
    <name evidence="3" type="ORF">CDL15_Pgr000076</name>
    <name evidence="4" type="ORF">CRG98_005341</name>
</gene>
<keyword evidence="1" id="KW-0812">Transmembrane</keyword>
<comment type="caution">
    <text evidence="3">The sequence shown here is derived from an EMBL/GenBank/DDBJ whole genome shotgun (WGS) entry which is preliminary data.</text>
</comment>
<dbReference type="InterPro" id="IPR007658">
    <property type="entry name" value="DUF594"/>
</dbReference>
<reference evidence="4 6" key="3">
    <citation type="submission" date="2017-11" db="EMBL/GenBank/DDBJ databases">
        <title>De-novo sequencing of pomegranate (Punica granatum L.) genome.</title>
        <authorList>
            <person name="Akparov Z."/>
            <person name="Amiraslanov A."/>
            <person name="Hajiyeva S."/>
            <person name="Abbasov M."/>
            <person name="Kaur K."/>
            <person name="Hamwieh A."/>
            <person name="Solovyev V."/>
            <person name="Salamov A."/>
            <person name="Braich B."/>
            <person name="Kosarev P."/>
            <person name="Mahmoud A."/>
            <person name="Hajiyev E."/>
            <person name="Babayeva S."/>
            <person name="Izzatullayeva V."/>
            <person name="Mammadov A."/>
            <person name="Mammadov A."/>
            <person name="Sharifova S."/>
            <person name="Ojaghi J."/>
            <person name="Eynullazada K."/>
            <person name="Bayramov B."/>
            <person name="Abdulazimova A."/>
            <person name="Shahmuradov I."/>
        </authorList>
    </citation>
    <scope>NUCLEOTIDE SEQUENCE [LARGE SCALE GENOMIC DNA]</scope>
    <source>
        <strain evidence="4">AG2017</strain>
        <strain evidence="6">cv. AG2017</strain>
        <tissue evidence="4">Leaf</tissue>
    </source>
</reference>
<name>A0A218VRA6_PUNGR</name>
<reference evidence="3" key="2">
    <citation type="submission" date="2017-06" db="EMBL/GenBank/DDBJ databases">
        <title>The pomegranate genome and the genomics of punicalagin biosynthesis.</title>
        <authorList>
            <person name="Xu C."/>
        </authorList>
    </citation>
    <scope>NUCLEOTIDE SEQUENCE [LARGE SCALE GENOMIC DNA]</scope>
    <source>
        <tissue evidence="3">Fresh leaf</tissue>
    </source>
</reference>